<evidence type="ECO:0000256" key="1">
    <source>
        <dbReference type="SAM" id="MobiDB-lite"/>
    </source>
</evidence>
<dbReference type="Proteomes" id="UP000024635">
    <property type="component" value="Unassembled WGS sequence"/>
</dbReference>
<sequence length="118" mass="13153">MAVFMNVAGKVLRNQLSLLNYCFPSQICITVSSKRSQTKADTAARFSSVSLASRAAASVQQTTRVPAPRSWPLSTIVWSSLYINFYSENSSTGKDREAQDPYQKPTLGENPSDYWLYC</sequence>
<dbReference type="EMBL" id="JARK01001397">
    <property type="protein sequence ID" value="EYC09305.1"/>
    <property type="molecule type" value="Genomic_DNA"/>
</dbReference>
<organism evidence="2 3">
    <name type="scientific">Ancylostoma ceylanicum</name>
    <dbReference type="NCBI Taxonomy" id="53326"/>
    <lineage>
        <taxon>Eukaryota</taxon>
        <taxon>Metazoa</taxon>
        <taxon>Ecdysozoa</taxon>
        <taxon>Nematoda</taxon>
        <taxon>Chromadorea</taxon>
        <taxon>Rhabditida</taxon>
        <taxon>Rhabditina</taxon>
        <taxon>Rhabditomorpha</taxon>
        <taxon>Strongyloidea</taxon>
        <taxon>Ancylostomatidae</taxon>
        <taxon>Ancylostomatinae</taxon>
        <taxon>Ancylostoma</taxon>
    </lineage>
</organism>
<dbReference type="AlphaFoldDB" id="A0A016U2F4"/>
<evidence type="ECO:0000313" key="2">
    <source>
        <dbReference type="EMBL" id="EYC09305.1"/>
    </source>
</evidence>
<keyword evidence="3" id="KW-1185">Reference proteome</keyword>
<reference evidence="3" key="1">
    <citation type="journal article" date="2015" name="Nat. Genet.">
        <title>The genome and transcriptome of the zoonotic hookworm Ancylostoma ceylanicum identify infection-specific gene families.</title>
        <authorList>
            <person name="Schwarz E.M."/>
            <person name="Hu Y."/>
            <person name="Antoshechkin I."/>
            <person name="Miller M.M."/>
            <person name="Sternberg P.W."/>
            <person name="Aroian R.V."/>
        </authorList>
    </citation>
    <scope>NUCLEOTIDE SEQUENCE</scope>
    <source>
        <strain evidence="3">HY135</strain>
    </source>
</reference>
<feature type="region of interest" description="Disordered" evidence="1">
    <location>
        <begin position="90"/>
        <end position="112"/>
    </location>
</feature>
<evidence type="ECO:0000313" key="3">
    <source>
        <dbReference type="Proteomes" id="UP000024635"/>
    </source>
</evidence>
<accession>A0A016U2F4</accession>
<comment type="caution">
    <text evidence="2">The sequence shown here is derived from an EMBL/GenBank/DDBJ whole genome shotgun (WGS) entry which is preliminary data.</text>
</comment>
<proteinExistence type="predicted"/>
<protein>
    <submittedName>
        <fullName evidence="2">Uncharacterized protein</fullName>
    </submittedName>
</protein>
<gene>
    <name evidence="2" type="primary">Acey_s0061.g3269</name>
    <name evidence="2" type="ORF">Y032_0061g3269</name>
</gene>
<name>A0A016U2F4_9BILA</name>